<dbReference type="SUPFAM" id="SSF47973">
    <property type="entry name" value="Ribosomal protein S7"/>
    <property type="match status" value="1"/>
</dbReference>
<dbReference type="GO" id="GO:0000049">
    <property type="term" value="F:tRNA binding"/>
    <property type="evidence" value="ECO:0007669"/>
    <property type="project" value="UniProtKB-UniRule"/>
</dbReference>
<dbReference type="Proteomes" id="UP000187651">
    <property type="component" value="Unassembled WGS sequence"/>
</dbReference>
<comment type="similarity">
    <text evidence="1 7 8">Belongs to the universal ribosomal protein uS7 family.</text>
</comment>
<gene>
    <name evidence="7" type="primary">rpsG</name>
    <name evidence="10" type="ORF">SAMN05216544_1520</name>
</gene>
<evidence type="ECO:0000256" key="8">
    <source>
        <dbReference type="RuleBase" id="RU003619"/>
    </source>
</evidence>
<evidence type="ECO:0000256" key="2">
    <source>
        <dbReference type="ARBA" id="ARBA00022555"/>
    </source>
</evidence>
<evidence type="ECO:0000256" key="6">
    <source>
        <dbReference type="ARBA" id="ARBA00023274"/>
    </source>
</evidence>
<keyword evidence="2 7" id="KW-0820">tRNA-binding</keyword>
<dbReference type="PROSITE" id="PS00052">
    <property type="entry name" value="RIBOSOMAL_S7"/>
    <property type="match status" value="1"/>
</dbReference>
<evidence type="ECO:0000256" key="1">
    <source>
        <dbReference type="ARBA" id="ARBA00007151"/>
    </source>
</evidence>
<keyword evidence="5 7" id="KW-0689">Ribosomal protein</keyword>
<organism evidence="10 11">
    <name type="scientific">Lachnospira pectinoschiza</name>
    <dbReference type="NCBI Taxonomy" id="28052"/>
    <lineage>
        <taxon>Bacteria</taxon>
        <taxon>Bacillati</taxon>
        <taxon>Bacillota</taxon>
        <taxon>Clostridia</taxon>
        <taxon>Lachnospirales</taxon>
        <taxon>Lachnospiraceae</taxon>
        <taxon>Lachnospira</taxon>
    </lineage>
</organism>
<evidence type="ECO:0000313" key="10">
    <source>
        <dbReference type="EMBL" id="SDM96609.1"/>
    </source>
</evidence>
<protein>
    <recommendedName>
        <fullName evidence="7">Small ribosomal subunit protein uS7</fullName>
    </recommendedName>
</protein>
<name>A0A1G9XIH1_9FIRM</name>
<dbReference type="Gene3D" id="1.10.455.10">
    <property type="entry name" value="Ribosomal protein S7 domain"/>
    <property type="match status" value="1"/>
</dbReference>
<dbReference type="NCBIfam" id="TIGR01029">
    <property type="entry name" value="rpsG_bact"/>
    <property type="match status" value="1"/>
</dbReference>
<evidence type="ECO:0000259" key="9">
    <source>
        <dbReference type="Pfam" id="PF00177"/>
    </source>
</evidence>
<accession>A0A1G9XIH1</accession>
<dbReference type="Pfam" id="PF00177">
    <property type="entry name" value="Ribosomal_S7"/>
    <property type="match status" value="1"/>
</dbReference>
<comment type="function">
    <text evidence="7">One of the primary rRNA binding proteins, it binds directly to 16S rRNA where it nucleates assembly of the head domain of the 30S subunit. Is located at the subunit interface close to the decoding center, probably blocks exit of the E-site tRNA.</text>
</comment>
<evidence type="ECO:0000313" key="11">
    <source>
        <dbReference type="Proteomes" id="UP000187651"/>
    </source>
</evidence>
<dbReference type="GO" id="GO:0003735">
    <property type="term" value="F:structural constituent of ribosome"/>
    <property type="evidence" value="ECO:0007669"/>
    <property type="project" value="InterPro"/>
</dbReference>
<sequence>MSTYELIIIKEGRTVPRKGHTVKRDVLADPIYNNKVVTKLINNVMLDGKRGVAQKIVYGAFEKVAAKSDKPALEVFEEAMNNIMPVLEVKARRIGGATYQVPIEVKPERRQALALRWITTFSRARGEKTMEERLANEILDAANNTGASVKRKEDMHKMAEANKAFAHYRF</sequence>
<proteinExistence type="inferred from homology"/>
<evidence type="ECO:0000256" key="5">
    <source>
        <dbReference type="ARBA" id="ARBA00022980"/>
    </source>
</evidence>
<dbReference type="AlphaFoldDB" id="A0A1G9XIH1"/>
<feature type="domain" description="Small ribosomal subunit protein uS7" evidence="9">
    <location>
        <begin position="16"/>
        <end position="163"/>
    </location>
</feature>
<dbReference type="InterPro" id="IPR020606">
    <property type="entry name" value="Ribosomal_uS7_CS"/>
</dbReference>
<keyword evidence="3 7" id="KW-0699">rRNA-binding</keyword>
<dbReference type="GO" id="GO:0019843">
    <property type="term" value="F:rRNA binding"/>
    <property type="evidence" value="ECO:0007669"/>
    <property type="project" value="UniProtKB-UniRule"/>
</dbReference>
<dbReference type="EMBL" id="FNHZ01000004">
    <property type="protein sequence ID" value="SDM96609.1"/>
    <property type="molecule type" value="Genomic_DNA"/>
</dbReference>
<keyword evidence="11" id="KW-1185">Reference proteome</keyword>
<keyword evidence="6 7" id="KW-0687">Ribonucleoprotein</keyword>
<dbReference type="InterPro" id="IPR023798">
    <property type="entry name" value="Ribosomal_uS7_dom"/>
</dbReference>
<evidence type="ECO:0000256" key="4">
    <source>
        <dbReference type="ARBA" id="ARBA00022884"/>
    </source>
</evidence>
<dbReference type="CDD" id="cd14869">
    <property type="entry name" value="uS7_Bacteria"/>
    <property type="match status" value="1"/>
</dbReference>
<keyword evidence="4 7" id="KW-0694">RNA-binding</keyword>
<evidence type="ECO:0000256" key="7">
    <source>
        <dbReference type="HAMAP-Rule" id="MF_00480"/>
    </source>
</evidence>
<dbReference type="GO" id="GO:0006412">
    <property type="term" value="P:translation"/>
    <property type="evidence" value="ECO:0007669"/>
    <property type="project" value="UniProtKB-UniRule"/>
</dbReference>
<dbReference type="PIRSF" id="PIRSF002122">
    <property type="entry name" value="RPS7p_RPS7a_RPS5e_RPS7o"/>
    <property type="match status" value="1"/>
</dbReference>
<dbReference type="PANTHER" id="PTHR11205">
    <property type="entry name" value="RIBOSOMAL PROTEIN S7"/>
    <property type="match status" value="1"/>
</dbReference>
<dbReference type="HAMAP" id="MF_00480_B">
    <property type="entry name" value="Ribosomal_uS7_B"/>
    <property type="match status" value="1"/>
</dbReference>
<evidence type="ECO:0000256" key="3">
    <source>
        <dbReference type="ARBA" id="ARBA00022730"/>
    </source>
</evidence>
<reference evidence="11" key="1">
    <citation type="submission" date="2016-10" db="EMBL/GenBank/DDBJ databases">
        <authorList>
            <person name="Varghese N."/>
            <person name="Submissions S."/>
        </authorList>
    </citation>
    <scope>NUCLEOTIDE SEQUENCE [LARGE SCALE GENOMIC DNA]</scope>
    <source>
        <strain evidence="11">M83</strain>
    </source>
</reference>
<dbReference type="InterPro" id="IPR000235">
    <property type="entry name" value="Ribosomal_uS7"/>
</dbReference>
<dbReference type="FunFam" id="1.10.455.10:FF:000001">
    <property type="entry name" value="30S ribosomal protein S7"/>
    <property type="match status" value="1"/>
</dbReference>
<dbReference type="InterPro" id="IPR036823">
    <property type="entry name" value="Ribosomal_uS7_dom_sf"/>
</dbReference>
<dbReference type="InterPro" id="IPR005717">
    <property type="entry name" value="Ribosomal_uS7_bac/org-type"/>
</dbReference>
<comment type="subunit">
    <text evidence="7">Part of the 30S ribosomal subunit. Contacts proteins S9 and S11.</text>
</comment>
<dbReference type="GO" id="GO:0015935">
    <property type="term" value="C:small ribosomal subunit"/>
    <property type="evidence" value="ECO:0007669"/>
    <property type="project" value="InterPro"/>
</dbReference>